<evidence type="ECO:0000313" key="2">
    <source>
        <dbReference type="EMBL" id="QSQ11316.1"/>
    </source>
</evidence>
<dbReference type="Proteomes" id="UP000663090">
    <property type="component" value="Chromosome"/>
</dbReference>
<name>A0ABX7MYF3_9BACT</name>
<evidence type="ECO:0000256" key="1">
    <source>
        <dbReference type="SAM" id="MobiDB-lite"/>
    </source>
</evidence>
<protein>
    <submittedName>
        <fullName evidence="2">Uncharacterized protein</fullName>
    </submittedName>
</protein>
<sequence length="184" mass="19750">MAGLTPQDTAPGGVSVPPHAESLPRRWRRHLFDKSARAGILSRPLLDRLPLRRWVPSEVHSLLDYRGGVAALVSGQLSGDRVARRVGRVLGLCSISVALFTDTRLSLSRRLSIEAHELFDYAHGAALLVAPFALGYARRSPGVAAVHSLLGLSTLLVALVTDYRSLRGLHLGGVLRTDPEGIGA</sequence>
<keyword evidence="3" id="KW-1185">Reference proteome</keyword>
<accession>A0ABX7MYF3</accession>
<feature type="region of interest" description="Disordered" evidence="1">
    <location>
        <begin position="1"/>
        <end position="21"/>
    </location>
</feature>
<evidence type="ECO:0000313" key="3">
    <source>
        <dbReference type="Proteomes" id="UP000663090"/>
    </source>
</evidence>
<reference evidence="2 3" key="1">
    <citation type="submission" date="2021-02" db="EMBL/GenBank/DDBJ databases">
        <title>De Novo genome assembly of isolated myxobacteria.</title>
        <authorList>
            <person name="Stevens D.C."/>
        </authorList>
    </citation>
    <scope>NUCLEOTIDE SEQUENCE [LARGE SCALE GENOMIC DNA]</scope>
    <source>
        <strain evidence="2 3">SCHIC003</strain>
    </source>
</reference>
<dbReference type="EMBL" id="CP071091">
    <property type="protein sequence ID" value="QSQ11316.1"/>
    <property type="molecule type" value="Genomic_DNA"/>
</dbReference>
<gene>
    <name evidence="2" type="ORF">JY572_23185</name>
</gene>
<organism evidence="2 3">
    <name type="scientific">Myxococcus landrumensis</name>
    <dbReference type="NCBI Taxonomy" id="2813577"/>
    <lineage>
        <taxon>Bacteria</taxon>
        <taxon>Pseudomonadati</taxon>
        <taxon>Myxococcota</taxon>
        <taxon>Myxococcia</taxon>
        <taxon>Myxococcales</taxon>
        <taxon>Cystobacterineae</taxon>
        <taxon>Myxococcaceae</taxon>
        <taxon>Myxococcus</taxon>
    </lineage>
</organism>
<proteinExistence type="predicted"/>
<dbReference type="RefSeq" id="WP_206713072.1">
    <property type="nucleotide sequence ID" value="NZ_CP071091.1"/>
</dbReference>